<feature type="compositionally biased region" description="Pro residues" evidence="1">
    <location>
        <begin position="172"/>
        <end position="188"/>
    </location>
</feature>
<accession>A0A258HRS7</accession>
<evidence type="ECO:0000313" key="3">
    <source>
        <dbReference type="EMBL" id="OYX59048.1"/>
    </source>
</evidence>
<sequence>MGRNGYLTLPAWTRAAMVGVLGGAVLASATAVSGDAVAAAESRSFITSDGARLHYLEAGPSGARTVVFVPGWTMPAWIFETQIEALSDRYHVLALDPRGQGESEVTRFGYTHERRGRDIGELIDHAAEGPVVLVGWSLGVLDSLAWVADGGADRIAGLVLIDNSIGEEPAPRAAPAPPRSATPPPEPTPQERRARRAAFVASIFAHDPGADYRARLTDQALRMTVEDERRLLAYDVTREYWRAAVHSTDRPVLYVVRPRWREQGETLVRTHPDASMTVFEDAGHALFVDEPERFNALLLDFLDTRVARTVH</sequence>
<dbReference type="AlphaFoldDB" id="A0A258HRS7"/>
<dbReference type="EMBL" id="NCEQ01000001">
    <property type="protein sequence ID" value="OYX59048.1"/>
    <property type="molecule type" value="Genomic_DNA"/>
</dbReference>
<dbReference type="PANTHER" id="PTHR46438">
    <property type="entry name" value="ALPHA/BETA-HYDROLASES SUPERFAMILY PROTEIN"/>
    <property type="match status" value="1"/>
</dbReference>
<dbReference type="SUPFAM" id="SSF53474">
    <property type="entry name" value="alpha/beta-Hydrolases"/>
    <property type="match status" value="1"/>
</dbReference>
<dbReference type="Pfam" id="PF12697">
    <property type="entry name" value="Abhydrolase_6"/>
    <property type="match status" value="1"/>
</dbReference>
<gene>
    <name evidence="3" type="ORF">B7Y86_01060</name>
</gene>
<comment type="caution">
    <text evidence="3">The sequence shown here is derived from an EMBL/GenBank/DDBJ whole genome shotgun (WGS) entry which is preliminary data.</text>
</comment>
<reference evidence="3 4" key="1">
    <citation type="submission" date="2017-03" db="EMBL/GenBank/DDBJ databases">
        <title>Lifting the veil on microbial sulfur biogeochemistry in mining wastewaters.</title>
        <authorList>
            <person name="Kantor R.S."/>
            <person name="Colenbrander Nelson T."/>
            <person name="Marshall S."/>
            <person name="Bennett D."/>
            <person name="Apte S."/>
            <person name="Camacho D."/>
            <person name="Thomas B.C."/>
            <person name="Warren L.A."/>
            <person name="Banfield J.F."/>
        </authorList>
    </citation>
    <scope>NUCLEOTIDE SEQUENCE [LARGE SCALE GENOMIC DNA]</scope>
    <source>
        <strain evidence="3">32-68-21</strain>
    </source>
</reference>
<name>A0A258HRS7_9CAUL</name>
<dbReference type="InterPro" id="IPR029058">
    <property type="entry name" value="AB_hydrolase_fold"/>
</dbReference>
<dbReference type="Gene3D" id="3.40.50.1820">
    <property type="entry name" value="alpha/beta hydrolase"/>
    <property type="match status" value="1"/>
</dbReference>
<feature type="domain" description="AB hydrolase-1" evidence="2">
    <location>
        <begin position="66"/>
        <end position="296"/>
    </location>
</feature>
<evidence type="ECO:0000313" key="4">
    <source>
        <dbReference type="Proteomes" id="UP000216147"/>
    </source>
</evidence>
<protein>
    <recommendedName>
        <fullName evidence="2">AB hydrolase-1 domain-containing protein</fullName>
    </recommendedName>
</protein>
<organism evidence="3 4">
    <name type="scientific">Brevundimonas subvibrioides</name>
    <dbReference type="NCBI Taxonomy" id="74313"/>
    <lineage>
        <taxon>Bacteria</taxon>
        <taxon>Pseudomonadati</taxon>
        <taxon>Pseudomonadota</taxon>
        <taxon>Alphaproteobacteria</taxon>
        <taxon>Caulobacterales</taxon>
        <taxon>Caulobacteraceae</taxon>
        <taxon>Brevundimonas</taxon>
    </lineage>
</organism>
<feature type="region of interest" description="Disordered" evidence="1">
    <location>
        <begin position="167"/>
        <end position="193"/>
    </location>
</feature>
<dbReference type="PANTHER" id="PTHR46438:SF11">
    <property type="entry name" value="LIPASE-RELATED"/>
    <property type="match status" value="1"/>
</dbReference>
<dbReference type="InterPro" id="IPR000073">
    <property type="entry name" value="AB_hydrolase_1"/>
</dbReference>
<dbReference type="Proteomes" id="UP000216147">
    <property type="component" value="Unassembled WGS sequence"/>
</dbReference>
<evidence type="ECO:0000256" key="1">
    <source>
        <dbReference type="SAM" id="MobiDB-lite"/>
    </source>
</evidence>
<proteinExistence type="predicted"/>
<evidence type="ECO:0000259" key="2">
    <source>
        <dbReference type="Pfam" id="PF12697"/>
    </source>
</evidence>